<feature type="domain" description="SnoaL-like" evidence="2">
    <location>
        <begin position="42"/>
        <end position="143"/>
    </location>
</feature>
<dbReference type="Proteomes" id="UP000253606">
    <property type="component" value="Chromosome"/>
</dbReference>
<feature type="signal peptide" evidence="1">
    <location>
        <begin position="1"/>
        <end position="26"/>
    </location>
</feature>
<sequence>MNLLPHRAVLSISTALLCGAFTFGQANQLPQRVKRATPEAVVAEHLAAFNACDWKRLMAQFPDNVEFFSPNGEVVRGRQALGEMFAKVVKPPAEGGTCGLHVVAEHTFVVGDVVNVQWRADAPFLAEPYRGADAYETKDGLMAAQVTTFDAAALKMKR</sequence>
<proteinExistence type="predicted"/>
<evidence type="ECO:0000313" key="4">
    <source>
        <dbReference type="Proteomes" id="UP000253606"/>
    </source>
</evidence>
<dbReference type="SUPFAM" id="SSF54427">
    <property type="entry name" value="NTF2-like"/>
    <property type="match status" value="1"/>
</dbReference>
<dbReference type="InterPro" id="IPR037401">
    <property type="entry name" value="SnoaL-like"/>
</dbReference>
<feature type="chain" id="PRO_5016381813" description="SnoaL-like domain-containing protein" evidence="1">
    <location>
        <begin position="27"/>
        <end position="158"/>
    </location>
</feature>
<accession>A0A2Z5G9C7</accession>
<organism evidence="3 4">
    <name type="scientific">Acidisarcina polymorpha</name>
    <dbReference type="NCBI Taxonomy" id="2211140"/>
    <lineage>
        <taxon>Bacteria</taxon>
        <taxon>Pseudomonadati</taxon>
        <taxon>Acidobacteriota</taxon>
        <taxon>Terriglobia</taxon>
        <taxon>Terriglobales</taxon>
        <taxon>Acidobacteriaceae</taxon>
        <taxon>Acidisarcina</taxon>
    </lineage>
</organism>
<keyword evidence="4" id="KW-1185">Reference proteome</keyword>
<dbReference type="KEGG" id="abas:ACPOL_5921"/>
<gene>
    <name evidence="3" type="ORF">ACPOL_5921</name>
</gene>
<dbReference type="Pfam" id="PF12680">
    <property type="entry name" value="SnoaL_2"/>
    <property type="match status" value="1"/>
</dbReference>
<evidence type="ECO:0000313" key="3">
    <source>
        <dbReference type="EMBL" id="AXC15165.1"/>
    </source>
</evidence>
<evidence type="ECO:0000259" key="2">
    <source>
        <dbReference type="Pfam" id="PF12680"/>
    </source>
</evidence>
<dbReference type="InterPro" id="IPR032710">
    <property type="entry name" value="NTF2-like_dom_sf"/>
</dbReference>
<dbReference type="Gene3D" id="3.10.450.50">
    <property type="match status" value="1"/>
</dbReference>
<protein>
    <recommendedName>
        <fullName evidence="2">SnoaL-like domain-containing protein</fullName>
    </recommendedName>
</protein>
<evidence type="ECO:0000256" key="1">
    <source>
        <dbReference type="SAM" id="SignalP"/>
    </source>
</evidence>
<dbReference type="AlphaFoldDB" id="A0A2Z5G9C7"/>
<name>A0A2Z5G9C7_9BACT</name>
<reference evidence="3 4" key="1">
    <citation type="journal article" date="2018" name="Front. Microbiol.">
        <title>Hydrolytic Capabilities as a Key to Environmental Success: Chitinolytic and Cellulolytic Acidobacteria From Acidic Sub-arctic Soils and Boreal Peatlands.</title>
        <authorList>
            <person name="Belova S.E."/>
            <person name="Ravin N.V."/>
            <person name="Pankratov T.A."/>
            <person name="Rakitin A.L."/>
            <person name="Ivanova A.A."/>
            <person name="Beletsky A.V."/>
            <person name="Mardanov A.V."/>
            <person name="Sinninghe Damste J.S."/>
            <person name="Dedysh S.N."/>
        </authorList>
    </citation>
    <scope>NUCLEOTIDE SEQUENCE [LARGE SCALE GENOMIC DNA]</scope>
    <source>
        <strain evidence="3 4">SBC82</strain>
    </source>
</reference>
<dbReference type="EMBL" id="CP030840">
    <property type="protein sequence ID" value="AXC15165.1"/>
    <property type="molecule type" value="Genomic_DNA"/>
</dbReference>
<keyword evidence="1" id="KW-0732">Signal</keyword>